<evidence type="ECO:0000313" key="4">
    <source>
        <dbReference type="Proteomes" id="UP001385951"/>
    </source>
</evidence>
<evidence type="ECO:0000313" key="3">
    <source>
        <dbReference type="EMBL" id="KAK7683286.1"/>
    </source>
</evidence>
<feature type="coiled-coil region" evidence="1">
    <location>
        <begin position="577"/>
        <end position="604"/>
    </location>
</feature>
<keyword evidence="4" id="KW-1185">Reference proteome</keyword>
<dbReference type="Proteomes" id="UP001385951">
    <property type="component" value="Unassembled WGS sequence"/>
</dbReference>
<dbReference type="AlphaFoldDB" id="A0AAW0FR80"/>
<evidence type="ECO:0000256" key="2">
    <source>
        <dbReference type="SAM" id="MobiDB-lite"/>
    </source>
</evidence>
<feature type="region of interest" description="Disordered" evidence="2">
    <location>
        <begin position="460"/>
        <end position="485"/>
    </location>
</feature>
<feature type="region of interest" description="Disordered" evidence="2">
    <location>
        <begin position="388"/>
        <end position="440"/>
    </location>
</feature>
<name>A0AAW0FR80_9APHY</name>
<dbReference type="EMBL" id="JASBNA010000031">
    <property type="protein sequence ID" value="KAK7683286.1"/>
    <property type="molecule type" value="Genomic_DNA"/>
</dbReference>
<evidence type="ECO:0000256" key="1">
    <source>
        <dbReference type="SAM" id="Coils"/>
    </source>
</evidence>
<comment type="caution">
    <text evidence="3">The sequence shown here is derived from an EMBL/GenBank/DDBJ whole genome shotgun (WGS) entry which is preliminary data.</text>
</comment>
<sequence>MDKGGIDDHRSVAHSLSNLEKEIALLKSQNEAYIIRTSLMNSKLQDTLDTLDALSISAAHELIQEQRTSEILRRKLSQSISYAKGMEKERDELREAVEKFVQKVEQCDSFAAWPRGQLHLSKHLEPLPPDRLSDGRQYYQSKDLRQSSFVLTTLKEDLKIERLRADTAEREVVQLQAKVARREAELENCIIHTGHSLPQLKTNVPPLKVKQVGHFPEAMMREENIPASSLTKEDIERLSDIAISRNRSLELEVRAVNEKLEHVRSEQIVRTKNGTGRNTVRTGIRDRVPHATHGGRQPHKSPHLAQLKPDLSPPSYTNSHPHQAQVSSGPHTMPTSAKHEVPPVTDITILTVQHQMEDQIQRLSNAIDQLATERRLVRGFLDERAREMAEEMDDPTVVNRPDSPGDVRRGRSVSVRPITGHHLTLPDSQSSDQPGPTGQQNEERFLCVETKEGRSNIIDLLDDDERPPPTPFPLLPTPTEATGRTVVDHDDDGSTERSMELSTPLQSTVILGEIPWESMQDNITGDHVDPQATEILHEPLHDMAVDPSCAHRESGSFAGGPQNSSVEDIDAADRSHREYMERRIEQLEGELRAAREELSATDESLRQLREFVEIVQLEMIDGDHEPADDMVD</sequence>
<organism evidence="3 4">
    <name type="scientific">Cerrena zonata</name>
    <dbReference type="NCBI Taxonomy" id="2478898"/>
    <lineage>
        <taxon>Eukaryota</taxon>
        <taxon>Fungi</taxon>
        <taxon>Dikarya</taxon>
        <taxon>Basidiomycota</taxon>
        <taxon>Agaricomycotina</taxon>
        <taxon>Agaricomycetes</taxon>
        <taxon>Polyporales</taxon>
        <taxon>Cerrenaceae</taxon>
        <taxon>Cerrena</taxon>
    </lineage>
</organism>
<accession>A0AAW0FR80</accession>
<reference evidence="3 4" key="1">
    <citation type="submission" date="2022-09" db="EMBL/GenBank/DDBJ databases">
        <authorList>
            <person name="Palmer J.M."/>
        </authorList>
    </citation>
    <scope>NUCLEOTIDE SEQUENCE [LARGE SCALE GENOMIC DNA]</scope>
    <source>
        <strain evidence="3 4">DSM 7382</strain>
    </source>
</reference>
<proteinExistence type="predicted"/>
<protein>
    <submittedName>
        <fullName evidence="3">Uncharacterized protein</fullName>
    </submittedName>
</protein>
<keyword evidence="1" id="KW-0175">Coiled coil</keyword>
<feature type="compositionally biased region" description="Polar residues" evidence="2">
    <location>
        <begin position="270"/>
        <end position="281"/>
    </location>
</feature>
<feature type="region of interest" description="Disordered" evidence="2">
    <location>
        <begin position="270"/>
        <end position="339"/>
    </location>
</feature>
<gene>
    <name evidence="3" type="ORF">QCA50_013548</name>
</gene>
<feature type="compositionally biased region" description="Polar residues" evidence="2">
    <location>
        <begin position="426"/>
        <end position="440"/>
    </location>
</feature>
<feature type="compositionally biased region" description="Polar residues" evidence="2">
    <location>
        <begin position="314"/>
        <end position="335"/>
    </location>
</feature>
<feature type="coiled-coil region" evidence="1">
    <location>
        <begin position="151"/>
        <end position="185"/>
    </location>
</feature>